<reference evidence="1 2" key="1">
    <citation type="journal article" date="2013" name="ISME J.">
        <title>Comparative genomics of pathogenic lineages of Vibrio nigripulchritudo identifies virulence-associated traits.</title>
        <authorList>
            <person name="Goudenege D."/>
            <person name="Labreuche Y."/>
            <person name="Krin E."/>
            <person name="Ansquer D."/>
            <person name="Mangenot S."/>
            <person name="Calteau A."/>
            <person name="Medigue C."/>
            <person name="Mazel D."/>
            <person name="Polz M.F."/>
            <person name="Le Roux F."/>
        </authorList>
    </citation>
    <scope>NUCLEOTIDE SEQUENCE [LARGE SCALE GENOMIC DNA]</scope>
    <source>
        <strain evidence="1 2">SOn1</strain>
    </source>
</reference>
<dbReference type="GeneID" id="97544257"/>
<proteinExistence type="predicted"/>
<name>A0AAV2VU50_9VIBR</name>
<dbReference type="AlphaFoldDB" id="A0AAV2VU50"/>
<organism evidence="1 2">
    <name type="scientific">Vibrio nigripulchritudo SOn1</name>
    <dbReference type="NCBI Taxonomy" id="1238450"/>
    <lineage>
        <taxon>Bacteria</taxon>
        <taxon>Pseudomonadati</taxon>
        <taxon>Pseudomonadota</taxon>
        <taxon>Gammaproteobacteria</taxon>
        <taxon>Vibrionales</taxon>
        <taxon>Vibrionaceae</taxon>
        <taxon>Vibrio</taxon>
    </lineage>
</organism>
<comment type="caution">
    <text evidence="1">The sequence shown here is derived from an EMBL/GenBank/DDBJ whole genome shotgun (WGS) entry which is preliminary data.</text>
</comment>
<evidence type="ECO:0000313" key="1">
    <source>
        <dbReference type="EMBL" id="CCO47927.1"/>
    </source>
</evidence>
<protein>
    <submittedName>
        <fullName evidence="1">Uncharacterized protein</fullName>
    </submittedName>
</protein>
<accession>A0AAV2VU50</accession>
<dbReference type="Proteomes" id="UP000018211">
    <property type="component" value="Unassembled WGS sequence"/>
</dbReference>
<gene>
    <name evidence="1" type="ORF">VIBNISOn1_410080</name>
</gene>
<sequence length="59" mass="6745">MSIQDKIEDLEQQIYIACSEGNFDQMYQLENELEQLRGRIAFGMEDDPYALSGLLAGDK</sequence>
<dbReference type="EMBL" id="CAOF01000133">
    <property type="protein sequence ID" value="CCO47927.1"/>
    <property type="molecule type" value="Genomic_DNA"/>
</dbReference>
<evidence type="ECO:0000313" key="2">
    <source>
        <dbReference type="Proteomes" id="UP000018211"/>
    </source>
</evidence>
<dbReference type="RefSeq" id="WP_004409054.1">
    <property type="nucleotide sequence ID" value="NZ_LK391965.1"/>
</dbReference>